<name>A0ABD0RKK9_CIRMR</name>
<feature type="non-terminal residue" evidence="1">
    <location>
        <position position="1"/>
    </location>
</feature>
<dbReference type="Proteomes" id="UP001529510">
    <property type="component" value="Unassembled WGS sequence"/>
</dbReference>
<keyword evidence="2" id="KW-1185">Reference proteome</keyword>
<accession>A0ABD0RKK9</accession>
<gene>
    <name evidence="1" type="ORF">M9458_006942</name>
</gene>
<evidence type="ECO:0000313" key="1">
    <source>
        <dbReference type="EMBL" id="KAL0198402.1"/>
    </source>
</evidence>
<dbReference type="EMBL" id="JAMKFB020000003">
    <property type="protein sequence ID" value="KAL0198402.1"/>
    <property type="molecule type" value="Genomic_DNA"/>
</dbReference>
<evidence type="ECO:0000313" key="2">
    <source>
        <dbReference type="Proteomes" id="UP001529510"/>
    </source>
</evidence>
<protein>
    <submittedName>
        <fullName evidence="1">Uncharacterized protein</fullName>
    </submittedName>
</protein>
<organism evidence="1 2">
    <name type="scientific">Cirrhinus mrigala</name>
    <name type="common">Mrigala</name>
    <dbReference type="NCBI Taxonomy" id="683832"/>
    <lineage>
        <taxon>Eukaryota</taxon>
        <taxon>Metazoa</taxon>
        <taxon>Chordata</taxon>
        <taxon>Craniata</taxon>
        <taxon>Vertebrata</taxon>
        <taxon>Euteleostomi</taxon>
        <taxon>Actinopterygii</taxon>
        <taxon>Neopterygii</taxon>
        <taxon>Teleostei</taxon>
        <taxon>Ostariophysi</taxon>
        <taxon>Cypriniformes</taxon>
        <taxon>Cyprinidae</taxon>
        <taxon>Labeoninae</taxon>
        <taxon>Labeonini</taxon>
        <taxon>Cirrhinus</taxon>
    </lineage>
</organism>
<feature type="non-terminal residue" evidence="1">
    <location>
        <position position="72"/>
    </location>
</feature>
<comment type="caution">
    <text evidence="1">The sequence shown here is derived from an EMBL/GenBank/DDBJ whole genome shotgun (WGS) entry which is preliminary data.</text>
</comment>
<sequence length="72" mass="8041">GEIINYIVTLKLKNGTEVKQVNRQRRDTGIQHPAEQSCLQLRRFKLSPGVIGVFVSANTSMGTSYPTFMPFA</sequence>
<proteinExistence type="predicted"/>
<reference evidence="1 2" key="1">
    <citation type="submission" date="2024-05" db="EMBL/GenBank/DDBJ databases">
        <title>Genome sequencing and assembly of Indian major carp, Cirrhinus mrigala (Hamilton, 1822).</title>
        <authorList>
            <person name="Mohindra V."/>
            <person name="Chowdhury L.M."/>
            <person name="Lal K."/>
            <person name="Jena J.K."/>
        </authorList>
    </citation>
    <scope>NUCLEOTIDE SEQUENCE [LARGE SCALE GENOMIC DNA]</scope>
    <source>
        <strain evidence="1">CM1030</strain>
        <tissue evidence="1">Blood</tissue>
    </source>
</reference>
<dbReference type="AlphaFoldDB" id="A0ABD0RKK9"/>